<dbReference type="InterPro" id="IPR036388">
    <property type="entry name" value="WH-like_DNA-bd_sf"/>
</dbReference>
<evidence type="ECO:0000256" key="2">
    <source>
        <dbReference type="ARBA" id="ARBA00024764"/>
    </source>
</evidence>
<organism evidence="4 5">
    <name type="scientific">Anaerocolumna cellulosilytica</name>
    <dbReference type="NCBI Taxonomy" id="433286"/>
    <lineage>
        <taxon>Bacteria</taxon>
        <taxon>Bacillati</taxon>
        <taxon>Bacillota</taxon>
        <taxon>Clostridia</taxon>
        <taxon>Lachnospirales</taxon>
        <taxon>Lachnospiraceae</taxon>
        <taxon>Anaerocolumna</taxon>
    </lineage>
</organism>
<accession>A0A6S6QWU3</accession>
<dbReference type="NCBIfam" id="NF045758">
    <property type="entry name" value="YlxM"/>
    <property type="match status" value="1"/>
</dbReference>
<dbReference type="InterPro" id="IPR013324">
    <property type="entry name" value="RNA_pol_sigma_r3/r4-like"/>
</dbReference>
<dbReference type="HAMAP" id="MF_00245">
    <property type="entry name" value="UPF0122"/>
    <property type="match status" value="1"/>
</dbReference>
<dbReference type="InterPro" id="IPR054831">
    <property type="entry name" value="UPF0122_fam_protein"/>
</dbReference>
<evidence type="ECO:0000313" key="4">
    <source>
        <dbReference type="EMBL" id="BCJ95094.1"/>
    </source>
</evidence>
<name>A0A6S6QWU3_9FIRM</name>
<dbReference type="KEGG" id="acel:acsn021_26630"/>
<dbReference type="RefSeq" id="WP_184096154.1">
    <property type="nucleotide sequence ID" value="NZ_AP023367.1"/>
</dbReference>
<comment type="similarity">
    <text evidence="1 3">Belongs to the UPF0122 family.</text>
</comment>
<keyword evidence="5" id="KW-1185">Reference proteome</keyword>
<dbReference type="SUPFAM" id="SSF88659">
    <property type="entry name" value="Sigma3 and sigma4 domains of RNA polymerase sigma factors"/>
    <property type="match status" value="1"/>
</dbReference>
<dbReference type="Gene3D" id="1.10.10.10">
    <property type="entry name" value="Winged helix-like DNA-binding domain superfamily/Winged helix DNA-binding domain"/>
    <property type="match status" value="1"/>
</dbReference>
<sequence>MDSIMDEKLKEKVELSILFDFYGELLKSHNKHIFEDYILNDLSLSEIAQEQGISRQGVYDIVKRCSKQLRECEEKLCLVKKFERTRKMVSRIKELSLQGKDSQNRVYFDEIIKLCENISRDL</sequence>
<evidence type="ECO:0000256" key="3">
    <source>
        <dbReference type="HAMAP-Rule" id="MF_00245"/>
    </source>
</evidence>
<dbReference type="InterPro" id="IPR007394">
    <property type="entry name" value="UPF0122"/>
</dbReference>
<comment type="function">
    <text evidence="2 3">Might take part in the signal recognition particle (SRP) pathway. This is inferred from the conservation of its genetic proximity to ftsY/ffh. May be a regulatory protein.</text>
</comment>
<evidence type="ECO:0000256" key="1">
    <source>
        <dbReference type="ARBA" id="ARBA00008720"/>
    </source>
</evidence>
<dbReference type="PANTHER" id="PTHR40083:SF1">
    <property type="entry name" value="UPF0122 PROTEIN YLXM"/>
    <property type="match status" value="1"/>
</dbReference>
<dbReference type="Pfam" id="PF04297">
    <property type="entry name" value="UPF0122"/>
    <property type="match status" value="1"/>
</dbReference>
<protein>
    <recommendedName>
        <fullName evidence="3">UPF0122 protein acsn021_26630</fullName>
    </recommendedName>
</protein>
<dbReference type="Proteomes" id="UP000515561">
    <property type="component" value="Chromosome"/>
</dbReference>
<gene>
    <name evidence="4" type="ORF">acsn021_26630</name>
</gene>
<proteinExistence type="inferred from homology"/>
<dbReference type="AlphaFoldDB" id="A0A6S6QWU3"/>
<dbReference type="PANTHER" id="PTHR40083">
    <property type="entry name" value="UPF0122 PROTEIN CBO2450/CLC_2298"/>
    <property type="match status" value="1"/>
</dbReference>
<evidence type="ECO:0000313" key="5">
    <source>
        <dbReference type="Proteomes" id="UP000515561"/>
    </source>
</evidence>
<reference evidence="4 5" key="1">
    <citation type="journal article" date="2016" name="Int. J. Syst. Evol. Microbiol.">
        <title>Descriptions of Anaerotaenia torta gen. nov., sp. nov. and Anaerocolumna cellulosilytica gen. nov., sp. nov. isolated from a methanogenic reactor of cattle waste.</title>
        <authorList>
            <person name="Uek A."/>
            <person name="Ohtaki Y."/>
            <person name="Kaku N."/>
            <person name="Ueki K."/>
        </authorList>
    </citation>
    <scope>NUCLEOTIDE SEQUENCE [LARGE SCALE GENOMIC DNA]</scope>
    <source>
        <strain evidence="4 5">SN021</strain>
    </source>
</reference>
<dbReference type="EMBL" id="AP023367">
    <property type="protein sequence ID" value="BCJ95094.1"/>
    <property type="molecule type" value="Genomic_DNA"/>
</dbReference>